<feature type="region of interest" description="Disordered" evidence="1">
    <location>
        <begin position="87"/>
        <end position="140"/>
    </location>
</feature>
<evidence type="ECO:0000256" key="1">
    <source>
        <dbReference type="SAM" id="MobiDB-lite"/>
    </source>
</evidence>
<gene>
    <name evidence="2" type="ORF">FEM03_09790</name>
</gene>
<evidence type="ECO:0000313" key="3">
    <source>
        <dbReference type="Proteomes" id="UP000306196"/>
    </source>
</evidence>
<keyword evidence="3" id="KW-1185">Reference proteome</keyword>
<accession>A0A5R8KFY7</accession>
<dbReference type="AlphaFoldDB" id="A0A5R8KFY7"/>
<dbReference type="EMBL" id="VAUV01000006">
    <property type="protein sequence ID" value="TLD71186.1"/>
    <property type="molecule type" value="Genomic_DNA"/>
</dbReference>
<proteinExistence type="predicted"/>
<reference evidence="2 3" key="1">
    <citation type="submission" date="2019-05" db="EMBL/GenBank/DDBJ databases">
        <title>Verrucobacter flavum gen. nov., sp. nov. a new member of the family Verrucomicrobiaceae.</title>
        <authorList>
            <person name="Szuroczki S."/>
            <person name="Abbaszade G."/>
            <person name="Szabo A."/>
            <person name="Felfoldi T."/>
            <person name="Schumann P."/>
            <person name="Boka K."/>
            <person name="Keki Z."/>
            <person name="Toumi M."/>
            <person name="Toth E."/>
        </authorList>
    </citation>
    <scope>NUCLEOTIDE SEQUENCE [LARGE SCALE GENOMIC DNA]</scope>
    <source>
        <strain evidence="2 3">MG-N-17</strain>
    </source>
</reference>
<dbReference type="OrthoDB" id="9794303at2"/>
<dbReference type="InterPro" id="IPR021474">
    <property type="entry name" value="DUF3127"/>
</dbReference>
<dbReference type="Pfam" id="PF11325">
    <property type="entry name" value="DUF3127"/>
    <property type="match status" value="1"/>
</dbReference>
<name>A0A5R8KFY7_9BACT</name>
<evidence type="ECO:0000313" key="2">
    <source>
        <dbReference type="EMBL" id="TLD71186.1"/>
    </source>
</evidence>
<sequence>MYEASGRIKLINEVQSFPSGFTKREFVVTTSTDKYPQDLKFEVVKDKCSMLDQFEPEQEVVVSFDIRGNEYNGKYFVNLSCWKIQVAGGGGSGGRDEEYSQEPPARGGNRPAPRKNQVAEAEPSLADLRKEDDFDDDIPF</sequence>
<dbReference type="Proteomes" id="UP000306196">
    <property type="component" value="Unassembled WGS sequence"/>
</dbReference>
<protein>
    <submittedName>
        <fullName evidence="2">DUF3127 domain-containing protein</fullName>
    </submittedName>
</protein>
<comment type="caution">
    <text evidence="2">The sequence shown here is derived from an EMBL/GenBank/DDBJ whole genome shotgun (WGS) entry which is preliminary data.</text>
</comment>
<organism evidence="2 3">
    <name type="scientific">Phragmitibacter flavus</name>
    <dbReference type="NCBI Taxonomy" id="2576071"/>
    <lineage>
        <taxon>Bacteria</taxon>
        <taxon>Pseudomonadati</taxon>
        <taxon>Verrucomicrobiota</taxon>
        <taxon>Verrucomicrobiia</taxon>
        <taxon>Verrucomicrobiales</taxon>
        <taxon>Verrucomicrobiaceae</taxon>
        <taxon>Phragmitibacter</taxon>
    </lineage>
</organism>